<protein>
    <submittedName>
        <fullName evidence="1">Uncharacterized protein</fullName>
    </submittedName>
</protein>
<dbReference type="EMBL" id="JACOPH010000002">
    <property type="protein sequence ID" value="MBC5713545.1"/>
    <property type="molecule type" value="Genomic_DNA"/>
</dbReference>
<reference evidence="1" key="1">
    <citation type="submission" date="2020-08" db="EMBL/GenBank/DDBJ databases">
        <title>Genome public.</title>
        <authorList>
            <person name="Liu C."/>
            <person name="Sun Q."/>
        </authorList>
    </citation>
    <scope>NUCLEOTIDE SEQUENCE</scope>
    <source>
        <strain evidence="1">BX1005</strain>
    </source>
</reference>
<dbReference type="AlphaFoldDB" id="A0A923RT70"/>
<name>A0A923RT70_9FIRM</name>
<keyword evidence="2" id="KW-1185">Reference proteome</keyword>
<accession>A0A923RT70</accession>
<sequence length="112" mass="12823">MKSKEFVKNYKQPFSEYCPCVIDWNGEIYLCSKGHLETLVEISGDKDILSGIPKEVSPLFYLTEKLKCVVVDYENQLYAEELSQEQRYALLDLAEAKLILVRPVDIKEKSGG</sequence>
<gene>
    <name evidence="1" type="ORF">H8S17_04840</name>
</gene>
<proteinExistence type="predicted"/>
<evidence type="ECO:0000313" key="2">
    <source>
        <dbReference type="Proteomes" id="UP000606720"/>
    </source>
</evidence>
<dbReference type="RefSeq" id="WP_186866455.1">
    <property type="nucleotide sequence ID" value="NZ_JACOPH010000002.1"/>
</dbReference>
<comment type="caution">
    <text evidence="1">The sequence shown here is derived from an EMBL/GenBank/DDBJ whole genome shotgun (WGS) entry which is preliminary data.</text>
</comment>
<evidence type="ECO:0000313" key="1">
    <source>
        <dbReference type="EMBL" id="MBC5713545.1"/>
    </source>
</evidence>
<dbReference type="Proteomes" id="UP000606720">
    <property type="component" value="Unassembled WGS sequence"/>
</dbReference>
<organism evidence="1 2">
    <name type="scientific">Roseburia zhanii</name>
    <dbReference type="NCBI Taxonomy" id="2763064"/>
    <lineage>
        <taxon>Bacteria</taxon>
        <taxon>Bacillati</taxon>
        <taxon>Bacillota</taxon>
        <taxon>Clostridia</taxon>
        <taxon>Lachnospirales</taxon>
        <taxon>Lachnospiraceae</taxon>
        <taxon>Roseburia</taxon>
    </lineage>
</organism>